<dbReference type="InterPro" id="IPR001892">
    <property type="entry name" value="Ribosomal_uS13"/>
</dbReference>
<dbReference type="Proteomes" id="UP001151582">
    <property type="component" value="Unassembled WGS sequence"/>
</dbReference>
<dbReference type="GO" id="GO:0003723">
    <property type="term" value="F:RNA binding"/>
    <property type="evidence" value="ECO:0007669"/>
    <property type="project" value="InterPro"/>
</dbReference>
<comment type="caution">
    <text evidence="5">The sequence shown here is derived from an EMBL/GenBank/DDBJ whole genome shotgun (WGS) entry which is preliminary data.</text>
</comment>
<dbReference type="PANTHER" id="PTHR10871">
    <property type="entry name" value="30S RIBOSOMAL PROTEIN S13/40S RIBOSOMAL PROTEIN S18"/>
    <property type="match status" value="1"/>
</dbReference>
<gene>
    <name evidence="5" type="ORF">H4R34_002905</name>
</gene>
<dbReference type="InterPro" id="IPR027437">
    <property type="entry name" value="Rbsml_uS13_C"/>
</dbReference>
<dbReference type="AlphaFoldDB" id="A0A9W8E9J3"/>
<keyword evidence="3 4" id="KW-0687">Ribonucleoprotein</keyword>
<dbReference type="InterPro" id="IPR010979">
    <property type="entry name" value="Ribosomal_uS13-like_H2TH"/>
</dbReference>
<dbReference type="Gene3D" id="1.10.8.50">
    <property type="match status" value="1"/>
</dbReference>
<name>A0A9W8E9J3_9FUNG</name>
<reference evidence="5" key="1">
    <citation type="submission" date="2022-07" db="EMBL/GenBank/DDBJ databases">
        <title>Phylogenomic reconstructions and comparative analyses of Kickxellomycotina fungi.</title>
        <authorList>
            <person name="Reynolds N.K."/>
            <person name="Stajich J.E."/>
            <person name="Barry K."/>
            <person name="Grigoriev I.V."/>
            <person name="Crous P."/>
            <person name="Smith M.E."/>
        </authorList>
    </citation>
    <scope>NUCLEOTIDE SEQUENCE</scope>
    <source>
        <strain evidence="5">RSA 567</strain>
    </source>
</reference>
<dbReference type="PIRSF" id="PIRSF002134">
    <property type="entry name" value="Ribosomal_S13"/>
    <property type="match status" value="1"/>
</dbReference>
<evidence type="ECO:0000256" key="3">
    <source>
        <dbReference type="ARBA" id="ARBA00023274"/>
    </source>
</evidence>
<organism evidence="5 6">
    <name type="scientific">Dimargaris verticillata</name>
    <dbReference type="NCBI Taxonomy" id="2761393"/>
    <lineage>
        <taxon>Eukaryota</taxon>
        <taxon>Fungi</taxon>
        <taxon>Fungi incertae sedis</taxon>
        <taxon>Zoopagomycota</taxon>
        <taxon>Kickxellomycotina</taxon>
        <taxon>Dimargaritomycetes</taxon>
        <taxon>Dimargaritales</taxon>
        <taxon>Dimargaritaceae</taxon>
        <taxon>Dimargaris</taxon>
    </lineage>
</organism>
<dbReference type="HAMAP" id="MF_01315">
    <property type="entry name" value="Ribosomal_uS13"/>
    <property type="match status" value="1"/>
</dbReference>
<protein>
    <recommendedName>
        <fullName evidence="7">Ribosomal protein S13</fullName>
    </recommendedName>
</protein>
<proteinExistence type="inferred from homology"/>
<dbReference type="Gene3D" id="4.10.910.10">
    <property type="entry name" value="30s ribosomal protein s13, domain 2"/>
    <property type="match status" value="1"/>
</dbReference>
<dbReference type="OrthoDB" id="525520at2759"/>
<evidence type="ECO:0000256" key="2">
    <source>
        <dbReference type="ARBA" id="ARBA00022980"/>
    </source>
</evidence>
<sequence length="121" mass="14075">MLYLLGVNLPDYKVVSVALRYFYGIGPKTGEQICHRLSIHRQCKLQDLTEVQINELSEVLSKMKLEADLRRDVRENIVRLKNLGTYVGRRHMFGLPVHGQNTRQNGKTAKRLNARVFRRQV</sequence>
<dbReference type="EMBL" id="JANBQB010000229">
    <property type="protein sequence ID" value="KAJ1979237.1"/>
    <property type="molecule type" value="Genomic_DNA"/>
</dbReference>
<keyword evidence="2 4" id="KW-0689">Ribosomal protein</keyword>
<dbReference type="GO" id="GO:0005739">
    <property type="term" value="C:mitochondrion"/>
    <property type="evidence" value="ECO:0007669"/>
    <property type="project" value="TreeGrafter"/>
</dbReference>
<comment type="similarity">
    <text evidence="1 4">Belongs to the universal ribosomal protein uS13 family.</text>
</comment>
<evidence type="ECO:0008006" key="7">
    <source>
        <dbReference type="Google" id="ProtNLM"/>
    </source>
</evidence>
<evidence type="ECO:0000256" key="4">
    <source>
        <dbReference type="RuleBase" id="RU003830"/>
    </source>
</evidence>
<dbReference type="PROSITE" id="PS50159">
    <property type="entry name" value="RIBOSOMAL_S13_2"/>
    <property type="match status" value="1"/>
</dbReference>
<evidence type="ECO:0000256" key="1">
    <source>
        <dbReference type="ARBA" id="ARBA00008080"/>
    </source>
</evidence>
<keyword evidence="6" id="KW-1185">Reference proteome</keyword>
<dbReference type="GO" id="GO:0006412">
    <property type="term" value="P:translation"/>
    <property type="evidence" value="ECO:0007669"/>
    <property type="project" value="InterPro"/>
</dbReference>
<dbReference type="Pfam" id="PF00416">
    <property type="entry name" value="Ribosomal_S13"/>
    <property type="match status" value="1"/>
</dbReference>
<dbReference type="GO" id="GO:0015935">
    <property type="term" value="C:small ribosomal subunit"/>
    <property type="evidence" value="ECO:0007669"/>
    <property type="project" value="TreeGrafter"/>
</dbReference>
<accession>A0A9W8E9J3</accession>
<dbReference type="GO" id="GO:0003735">
    <property type="term" value="F:structural constituent of ribosome"/>
    <property type="evidence" value="ECO:0007669"/>
    <property type="project" value="InterPro"/>
</dbReference>
<dbReference type="PANTHER" id="PTHR10871:SF1">
    <property type="entry name" value="SMALL RIBOSOMAL SUBUNIT PROTEIN US13M"/>
    <property type="match status" value="1"/>
</dbReference>
<dbReference type="FunFam" id="1.10.8.50:FF:000001">
    <property type="entry name" value="30S ribosomal protein S13"/>
    <property type="match status" value="1"/>
</dbReference>
<evidence type="ECO:0000313" key="5">
    <source>
        <dbReference type="EMBL" id="KAJ1979237.1"/>
    </source>
</evidence>
<dbReference type="SUPFAM" id="SSF46946">
    <property type="entry name" value="S13-like H2TH domain"/>
    <property type="match status" value="1"/>
</dbReference>
<evidence type="ECO:0000313" key="6">
    <source>
        <dbReference type="Proteomes" id="UP001151582"/>
    </source>
</evidence>